<evidence type="ECO:0000256" key="5">
    <source>
        <dbReference type="PROSITE-ProRule" id="PRU00169"/>
    </source>
</evidence>
<dbReference type="SMART" id="SM00448">
    <property type="entry name" value="REC"/>
    <property type="match status" value="1"/>
</dbReference>
<reference evidence="7 8" key="1">
    <citation type="submission" date="2018-12" db="EMBL/GenBank/DDBJ databases">
        <title>Bacillus ochoae sp. nov., Paenibacillus whitsoniae sp. nov., Paenibacillus spiritus sp. nov. Isolated from the Mars Exploration Rover during spacecraft assembly.</title>
        <authorList>
            <person name="Seuylemezian A."/>
            <person name="Vaishampayan P."/>
        </authorList>
    </citation>
    <scope>NUCLEOTIDE SEQUENCE [LARGE SCALE GENOMIC DNA]</scope>
    <source>
        <strain evidence="7 8">MER 54</strain>
    </source>
</reference>
<evidence type="ECO:0000313" key="7">
    <source>
        <dbReference type="EMBL" id="RTE10089.1"/>
    </source>
</evidence>
<gene>
    <name evidence="7" type="ORF">EJQ19_07940</name>
</gene>
<dbReference type="InterPro" id="IPR000792">
    <property type="entry name" value="Tscrpt_reg_LuxR_C"/>
</dbReference>
<name>A0A430JGD1_9BACL</name>
<organism evidence="7 8">
    <name type="scientific">Paenibacillus whitsoniae</name>
    <dbReference type="NCBI Taxonomy" id="2496558"/>
    <lineage>
        <taxon>Bacteria</taxon>
        <taxon>Bacillati</taxon>
        <taxon>Bacillota</taxon>
        <taxon>Bacilli</taxon>
        <taxon>Bacillales</taxon>
        <taxon>Paenibacillaceae</taxon>
        <taxon>Paenibacillus</taxon>
    </lineage>
</organism>
<dbReference type="Pfam" id="PF00196">
    <property type="entry name" value="GerE"/>
    <property type="match status" value="1"/>
</dbReference>
<evidence type="ECO:0000256" key="3">
    <source>
        <dbReference type="ARBA" id="ARBA00023125"/>
    </source>
</evidence>
<dbReference type="AlphaFoldDB" id="A0A430JGD1"/>
<dbReference type="GO" id="GO:0006355">
    <property type="term" value="P:regulation of DNA-templated transcription"/>
    <property type="evidence" value="ECO:0007669"/>
    <property type="project" value="InterPro"/>
</dbReference>
<evidence type="ECO:0000259" key="6">
    <source>
        <dbReference type="PROSITE" id="PS50110"/>
    </source>
</evidence>
<keyword evidence="8" id="KW-1185">Reference proteome</keyword>
<keyword evidence="1 5" id="KW-0597">Phosphoprotein</keyword>
<feature type="domain" description="Response regulatory" evidence="6">
    <location>
        <begin position="8"/>
        <end position="125"/>
    </location>
</feature>
<evidence type="ECO:0000256" key="4">
    <source>
        <dbReference type="ARBA" id="ARBA00023163"/>
    </source>
</evidence>
<sequence>MTTPPPIRLLIADDMEAHLRRLERTFAGHPDCICIARASSGHEAVQQAALHKPDVILMDIEMESQYAGIEAAKVIHETYPDMKIIVLTVHKDENFIFAAFQTGITDYLLKNASDTEVLEAVRAAHANASPIRPMIAEKIREEFARVKRAENSLLNIIQIISELTPSELQVLRLLCEGKKRRQIAEERCVEYETIKKQINSILKKFQMPDAATVVQTINDLRIFEVMRKL</sequence>
<evidence type="ECO:0000256" key="1">
    <source>
        <dbReference type="ARBA" id="ARBA00022553"/>
    </source>
</evidence>
<dbReference type="RefSeq" id="WP_126140672.1">
    <property type="nucleotide sequence ID" value="NZ_RXHU01000022.1"/>
</dbReference>
<dbReference type="SUPFAM" id="SSF52172">
    <property type="entry name" value="CheY-like"/>
    <property type="match status" value="1"/>
</dbReference>
<dbReference type="Gene3D" id="3.40.50.2300">
    <property type="match status" value="1"/>
</dbReference>
<accession>A0A430JGD1</accession>
<evidence type="ECO:0000313" key="8">
    <source>
        <dbReference type="Proteomes" id="UP000276128"/>
    </source>
</evidence>
<proteinExistence type="predicted"/>
<dbReference type="PROSITE" id="PS50110">
    <property type="entry name" value="RESPONSE_REGULATORY"/>
    <property type="match status" value="1"/>
</dbReference>
<dbReference type="GO" id="GO:0003677">
    <property type="term" value="F:DNA binding"/>
    <property type="evidence" value="ECO:0007669"/>
    <property type="project" value="UniProtKB-KW"/>
</dbReference>
<dbReference type="EMBL" id="RXHU01000022">
    <property type="protein sequence ID" value="RTE10089.1"/>
    <property type="molecule type" value="Genomic_DNA"/>
</dbReference>
<dbReference type="InterPro" id="IPR001789">
    <property type="entry name" value="Sig_transdc_resp-reg_receiver"/>
</dbReference>
<dbReference type="SMART" id="SM00421">
    <property type="entry name" value="HTH_LUXR"/>
    <property type="match status" value="1"/>
</dbReference>
<dbReference type="InterPro" id="IPR039420">
    <property type="entry name" value="WalR-like"/>
</dbReference>
<dbReference type="SUPFAM" id="SSF46894">
    <property type="entry name" value="C-terminal effector domain of the bipartite response regulators"/>
    <property type="match status" value="1"/>
</dbReference>
<dbReference type="Pfam" id="PF00072">
    <property type="entry name" value="Response_reg"/>
    <property type="match status" value="1"/>
</dbReference>
<dbReference type="InterPro" id="IPR058245">
    <property type="entry name" value="NreC/VraR/RcsB-like_REC"/>
</dbReference>
<dbReference type="PANTHER" id="PTHR43214:SF43">
    <property type="entry name" value="TWO-COMPONENT RESPONSE REGULATOR"/>
    <property type="match status" value="1"/>
</dbReference>
<dbReference type="PRINTS" id="PR00038">
    <property type="entry name" value="HTHLUXR"/>
</dbReference>
<keyword evidence="4" id="KW-0804">Transcription</keyword>
<comment type="caution">
    <text evidence="7">The sequence shown here is derived from an EMBL/GenBank/DDBJ whole genome shotgun (WGS) entry which is preliminary data.</text>
</comment>
<dbReference type="PANTHER" id="PTHR43214">
    <property type="entry name" value="TWO-COMPONENT RESPONSE REGULATOR"/>
    <property type="match status" value="1"/>
</dbReference>
<protein>
    <submittedName>
        <fullName evidence="7">Response regulator transcription factor</fullName>
    </submittedName>
</protein>
<dbReference type="GO" id="GO:0000160">
    <property type="term" value="P:phosphorelay signal transduction system"/>
    <property type="evidence" value="ECO:0007669"/>
    <property type="project" value="InterPro"/>
</dbReference>
<dbReference type="Proteomes" id="UP000276128">
    <property type="component" value="Unassembled WGS sequence"/>
</dbReference>
<dbReference type="OrthoDB" id="188043at2"/>
<keyword evidence="3" id="KW-0238">DNA-binding</keyword>
<dbReference type="InterPro" id="IPR016032">
    <property type="entry name" value="Sig_transdc_resp-reg_C-effctor"/>
</dbReference>
<keyword evidence="2" id="KW-0805">Transcription regulation</keyword>
<dbReference type="CDD" id="cd17535">
    <property type="entry name" value="REC_NarL-like"/>
    <property type="match status" value="1"/>
</dbReference>
<feature type="modified residue" description="4-aspartylphosphate" evidence="5">
    <location>
        <position position="59"/>
    </location>
</feature>
<dbReference type="InterPro" id="IPR011006">
    <property type="entry name" value="CheY-like_superfamily"/>
</dbReference>
<evidence type="ECO:0000256" key="2">
    <source>
        <dbReference type="ARBA" id="ARBA00023015"/>
    </source>
</evidence>